<comment type="subcellular location">
    <subcellularLocation>
        <location evidence="2">Cytoplasm</location>
    </subcellularLocation>
    <subcellularLocation>
        <location evidence="1">Nucleus envelope</location>
    </subcellularLocation>
</comment>
<dbReference type="GO" id="GO:0005085">
    <property type="term" value="F:guanyl-nucleotide exchange factor activity"/>
    <property type="evidence" value="ECO:0007669"/>
    <property type="project" value="EnsemblFungi"/>
</dbReference>
<evidence type="ECO:0000256" key="3">
    <source>
        <dbReference type="ARBA" id="ARBA00010907"/>
    </source>
</evidence>
<keyword evidence="8" id="KW-0539">Nucleus</keyword>
<dbReference type="Gene3D" id="1.25.10.10">
    <property type="entry name" value="Leucine-rich Repeat Variant"/>
    <property type="match status" value="1"/>
</dbReference>
<dbReference type="PROSITE" id="PS50077">
    <property type="entry name" value="HEAT_REPEAT"/>
    <property type="match status" value="1"/>
</dbReference>
<dbReference type="GO" id="GO:0034399">
    <property type="term" value="C:nuclear periphery"/>
    <property type="evidence" value="ECO:0007669"/>
    <property type="project" value="EnsemblFungi"/>
</dbReference>
<gene>
    <name evidence="13" type="ORF">PAC_01559</name>
</gene>
<dbReference type="SMART" id="SM00185">
    <property type="entry name" value="ARM"/>
    <property type="match status" value="2"/>
</dbReference>
<dbReference type="GO" id="GO:0005635">
    <property type="term" value="C:nuclear envelope"/>
    <property type="evidence" value="ECO:0007669"/>
    <property type="project" value="UniProtKB-SubCell"/>
</dbReference>
<dbReference type="GO" id="GO:0061608">
    <property type="term" value="F:nuclear import signal receptor activity"/>
    <property type="evidence" value="ECO:0007669"/>
    <property type="project" value="EnsemblFungi"/>
</dbReference>
<dbReference type="Pfam" id="PF03810">
    <property type="entry name" value="IBN_N"/>
    <property type="match status" value="1"/>
</dbReference>
<dbReference type="GO" id="GO:0060188">
    <property type="term" value="P:regulation of protein desumoylation"/>
    <property type="evidence" value="ECO:0007669"/>
    <property type="project" value="EnsemblFungi"/>
</dbReference>
<dbReference type="InterPro" id="IPR001494">
    <property type="entry name" value="Importin-beta_N"/>
</dbReference>
<name>A0A1L7WFX7_9HELO</name>
<dbReference type="FunFam" id="1.25.10.10:FF:000027">
    <property type="entry name" value="Importin subunit beta-1"/>
    <property type="match status" value="1"/>
</dbReference>
<dbReference type="EMBL" id="FJOG01000002">
    <property type="protein sequence ID" value="CZR51682.1"/>
    <property type="molecule type" value="Genomic_DNA"/>
</dbReference>
<dbReference type="SUPFAM" id="SSF48371">
    <property type="entry name" value="ARM repeat"/>
    <property type="match status" value="1"/>
</dbReference>
<dbReference type="AlphaFoldDB" id="A0A1L7WFX7"/>
<dbReference type="STRING" id="576137.A0A1L7WFX7"/>
<proteinExistence type="inferred from homology"/>
<keyword evidence="7" id="KW-0653">Protein transport</keyword>
<evidence type="ECO:0000259" key="12">
    <source>
        <dbReference type="PROSITE" id="PS50166"/>
    </source>
</evidence>
<reference evidence="13 14" key="1">
    <citation type="submission" date="2016-03" db="EMBL/GenBank/DDBJ databases">
        <authorList>
            <person name="Ploux O."/>
        </authorList>
    </citation>
    <scope>NUCLEOTIDE SEQUENCE [LARGE SCALE GENOMIC DNA]</scope>
    <source>
        <strain evidence="13 14">UAMH 11012</strain>
    </source>
</reference>
<keyword evidence="5" id="KW-0963">Cytoplasm</keyword>
<protein>
    <recommendedName>
        <fullName evidence="9">Importin-95</fullName>
    </recommendedName>
    <alternativeName>
        <fullName evidence="10">Karyopherin-95</fullName>
    </alternativeName>
</protein>
<dbReference type="SMART" id="SM00913">
    <property type="entry name" value="IBN_N"/>
    <property type="match status" value="1"/>
</dbReference>
<dbReference type="GO" id="GO:0006656">
    <property type="term" value="P:phosphatidylcholine biosynthetic process"/>
    <property type="evidence" value="ECO:0007669"/>
    <property type="project" value="EnsemblFungi"/>
</dbReference>
<dbReference type="GO" id="GO:0044877">
    <property type="term" value="F:protein-containing complex binding"/>
    <property type="evidence" value="ECO:0007669"/>
    <property type="project" value="EnsemblFungi"/>
</dbReference>
<keyword evidence="4" id="KW-0813">Transport</keyword>
<dbReference type="InterPro" id="IPR040122">
    <property type="entry name" value="Importin_beta"/>
</dbReference>
<evidence type="ECO:0000256" key="4">
    <source>
        <dbReference type="ARBA" id="ARBA00022448"/>
    </source>
</evidence>
<evidence type="ECO:0000256" key="8">
    <source>
        <dbReference type="ARBA" id="ARBA00023242"/>
    </source>
</evidence>
<dbReference type="Pfam" id="PF25574">
    <property type="entry name" value="TPR_IMB1"/>
    <property type="match status" value="1"/>
</dbReference>
<evidence type="ECO:0000256" key="1">
    <source>
        <dbReference type="ARBA" id="ARBA00004259"/>
    </source>
</evidence>
<evidence type="ECO:0000256" key="9">
    <source>
        <dbReference type="ARBA" id="ARBA00079884"/>
    </source>
</evidence>
<evidence type="ECO:0000256" key="7">
    <source>
        <dbReference type="ARBA" id="ARBA00022927"/>
    </source>
</evidence>
<dbReference type="PROSITE" id="PS50166">
    <property type="entry name" value="IMPORTIN_B_NT"/>
    <property type="match status" value="1"/>
</dbReference>
<keyword evidence="14" id="KW-1185">Reference proteome</keyword>
<dbReference type="GO" id="GO:0061676">
    <property type="term" value="F:importin-alpha family protein binding"/>
    <property type="evidence" value="ECO:0007669"/>
    <property type="project" value="EnsemblFungi"/>
</dbReference>
<dbReference type="InterPro" id="IPR058584">
    <property type="entry name" value="IMB1_TNPO1-like_TPR"/>
</dbReference>
<evidence type="ECO:0000256" key="10">
    <source>
        <dbReference type="ARBA" id="ARBA00083566"/>
    </source>
</evidence>
<dbReference type="GO" id="GO:0031267">
    <property type="term" value="F:small GTPase binding"/>
    <property type="evidence" value="ECO:0007669"/>
    <property type="project" value="InterPro"/>
</dbReference>
<sequence>MDVNSVLLATFSADAATRGNAEQQLTQAAEQNFSQYLITLVDALANEETPGNVRAAAGIALKNAFTAREYARLHDLQQKWISLDDNTKKHVKDNTLHALASNTSQAGQAAAQVVASIAAIELPREQWPELMPTLVRNVGEGGDHLKQSSLTTIGFICESQDADLRSSLVQHSNAILTAVVQGARKEEPNPEVRLAAIYALGDSLEFVDSNFKNEGERNYIMQVICEATQAPDSRIQQGAFGCLNRIMALYYDLMRFYMEKALFGLTIMGMKSDEEDVAKLAVEFWSTVCEEEIAIEDDNAQIENVDQMREIFHFCAVATNEVVPVLLMLLTKQDEDAQDDEYNIARAAYQCLQLYAQAVGGGVIQPVLQFVEANLRNEDWHNRDAAVSAFGAIMEGPEEKVITPIVKQALPVIIKMMEDPHVQVKDSTAYALGRITEACSEAIDPVIHLPVLIKSLFEGLVSSPKMAGSCCWALMNLAERFSGEIGCQQNPLTPHFNDSITHLLQVTERGDADNQLRTAAYEVLNTFVQNAANESLPSVASLSEIIIKRLEDTVPLQTQVVSVEDKITLEEMQTSLCTVLLAIIQRLEKEINPQSDRIMTVLLQILSSAGVKSSVPDAIFAAVSGLANALEEGFASYMEAFSPFLYNALGNQEEPALCSMAIGLVSDITRSMGPPCQPYCDTFMNYLLNNLRSTALANQFKPAILQCFGDIAGAIGGHFETYLSVVAQVLQQAAGVQASPDGSYEMFDYVISLREGIMDAWGGIIGAMKSSNKTPLLQPYVESIFALLNTVWLDQNRSDALMRASMGVIGTIDTARWAREQVKRQIGGASGIMQST</sequence>
<dbReference type="InterPro" id="IPR016024">
    <property type="entry name" value="ARM-type_fold"/>
</dbReference>
<dbReference type="GO" id="GO:0042564">
    <property type="term" value="C:NLS-dependent protein nuclear import complex"/>
    <property type="evidence" value="ECO:0007669"/>
    <property type="project" value="EnsemblFungi"/>
</dbReference>
<accession>A0A1L7WFX7</accession>
<dbReference type="GO" id="GO:0006607">
    <property type="term" value="P:NLS-bearing protein import into nucleus"/>
    <property type="evidence" value="ECO:0007669"/>
    <property type="project" value="EnsemblFungi"/>
</dbReference>
<evidence type="ECO:0000256" key="6">
    <source>
        <dbReference type="ARBA" id="ARBA00022737"/>
    </source>
</evidence>
<dbReference type="GO" id="GO:0006612">
    <property type="term" value="P:protein targeting to membrane"/>
    <property type="evidence" value="ECO:0007669"/>
    <property type="project" value="EnsemblFungi"/>
</dbReference>
<organism evidence="13 14">
    <name type="scientific">Phialocephala subalpina</name>
    <dbReference type="NCBI Taxonomy" id="576137"/>
    <lineage>
        <taxon>Eukaryota</taxon>
        <taxon>Fungi</taxon>
        <taxon>Dikarya</taxon>
        <taxon>Ascomycota</taxon>
        <taxon>Pezizomycotina</taxon>
        <taxon>Leotiomycetes</taxon>
        <taxon>Helotiales</taxon>
        <taxon>Mollisiaceae</taxon>
        <taxon>Phialocephala</taxon>
        <taxon>Phialocephala fortinii species complex</taxon>
    </lineage>
</organism>
<evidence type="ECO:0000313" key="14">
    <source>
        <dbReference type="Proteomes" id="UP000184330"/>
    </source>
</evidence>
<evidence type="ECO:0000256" key="11">
    <source>
        <dbReference type="PROSITE-ProRule" id="PRU00103"/>
    </source>
</evidence>
<dbReference type="GO" id="GO:0046822">
    <property type="term" value="P:regulation of nucleocytoplasmic transport"/>
    <property type="evidence" value="ECO:0007669"/>
    <property type="project" value="EnsemblFungi"/>
</dbReference>
<dbReference type="PANTHER" id="PTHR10527">
    <property type="entry name" value="IMPORTIN BETA"/>
    <property type="match status" value="1"/>
</dbReference>
<evidence type="ECO:0000256" key="5">
    <source>
        <dbReference type="ARBA" id="ARBA00022490"/>
    </source>
</evidence>
<dbReference type="InterPro" id="IPR021133">
    <property type="entry name" value="HEAT_type_2"/>
</dbReference>
<dbReference type="OrthoDB" id="10263328at2759"/>
<evidence type="ECO:0000313" key="13">
    <source>
        <dbReference type="EMBL" id="CZR51682.1"/>
    </source>
</evidence>
<feature type="domain" description="Importin N-terminal" evidence="12">
    <location>
        <begin position="21"/>
        <end position="101"/>
    </location>
</feature>
<dbReference type="Pfam" id="PF13513">
    <property type="entry name" value="HEAT_EZ"/>
    <property type="match status" value="1"/>
</dbReference>
<evidence type="ECO:0000256" key="2">
    <source>
        <dbReference type="ARBA" id="ARBA00004496"/>
    </source>
</evidence>
<dbReference type="InterPro" id="IPR000225">
    <property type="entry name" value="Armadillo"/>
</dbReference>
<dbReference type="GO" id="GO:0005829">
    <property type="term" value="C:cytosol"/>
    <property type="evidence" value="ECO:0007669"/>
    <property type="project" value="EnsemblFungi"/>
</dbReference>
<dbReference type="GO" id="GO:0097718">
    <property type="term" value="F:disordered domain specific binding"/>
    <property type="evidence" value="ECO:0007669"/>
    <property type="project" value="EnsemblFungi"/>
</dbReference>
<dbReference type="Proteomes" id="UP000184330">
    <property type="component" value="Unassembled WGS sequence"/>
</dbReference>
<dbReference type="InterPro" id="IPR011989">
    <property type="entry name" value="ARM-like"/>
</dbReference>
<feature type="repeat" description="HEAT" evidence="11">
    <location>
        <begin position="409"/>
        <end position="442"/>
    </location>
</feature>
<keyword evidence="6" id="KW-0677">Repeat</keyword>
<dbReference type="GO" id="GO:0051292">
    <property type="term" value="P:nuclear pore complex assembly"/>
    <property type="evidence" value="ECO:0007669"/>
    <property type="project" value="EnsemblFungi"/>
</dbReference>
<comment type="similarity">
    <text evidence="3">Belongs to the importin beta family. Importin beta-1 subfamily.</text>
</comment>